<keyword evidence="7 14" id="KW-0812">Transmembrane</keyword>
<dbReference type="InterPro" id="IPR036097">
    <property type="entry name" value="HisK_dim/P_sf"/>
</dbReference>
<dbReference type="EC" id="2.7.13.3" evidence="3"/>
<accession>A0ABQ1YNJ5</accession>
<dbReference type="Gene3D" id="3.30.565.10">
    <property type="entry name" value="Histidine kinase-like ATPase, C-terminal domain"/>
    <property type="match status" value="1"/>
</dbReference>
<dbReference type="EMBL" id="BMFT01000002">
    <property type="protein sequence ID" value="GGH30976.1"/>
    <property type="molecule type" value="Genomic_DNA"/>
</dbReference>
<dbReference type="Pfam" id="PF02518">
    <property type="entry name" value="HATPase_c"/>
    <property type="match status" value="1"/>
</dbReference>
<dbReference type="PRINTS" id="PR00344">
    <property type="entry name" value="BCTRLSENSOR"/>
</dbReference>
<dbReference type="CDD" id="cd00082">
    <property type="entry name" value="HisKA"/>
    <property type="match status" value="1"/>
</dbReference>
<keyword evidence="18" id="KW-1185">Reference proteome</keyword>
<keyword evidence="11 14" id="KW-1133">Transmembrane helix</keyword>
<evidence type="ECO:0000256" key="6">
    <source>
        <dbReference type="ARBA" id="ARBA00022679"/>
    </source>
</evidence>
<dbReference type="Gene3D" id="1.10.287.130">
    <property type="match status" value="1"/>
</dbReference>
<evidence type="ECO:0000256" key="13">
    <source>
        <dbReference type="ARBA" id="ARBA00023136"/>
    </source>
</evidence>
<dbReference type="InterPro" id="IPR004358">
    <property type="entry name" value="Sig_transdc_His_kin-like_C"/>
</dbReference>
<evidence type="ECO:0000256" key="4">
    <source>
        <dbReference type="ARBA" id="ARBA00022475"/>
    </source>
</evidence>
<sequence length="457" mass="50438">MKAWTFSRKVSASIALTSLVVVMVVSGFVYVTFKYWTERQEIALLDAKLRQFELQISEVGFIPSLLKPGLGEGKGLAAVFKPDLSKFSSELDEGQHLQILDSQGQVLAEVGVGDQADKDIKHKAERDLDLLVFGSVKLQLTDSGHSRSATAEREVGRLLLLGLLIAAGMSVIAGWIVARSALKPIRSMIGEVRNIGANSLSQRLHLPVAKDELHQLAETFNSFLHKLDVSFEQQRRFVSDASHELKTPIAIIEGHTRMIQRWGKKSPEVLDESLTFMIDETQRMKELIAQLLLLAEAEEPIQSDGEEICDLHDTLKELIPQTVHVNPEVTLDYDGSLNEEEILIRMPRGASYQVLRNIVENALKYTPEGGTVSIRHFMKDGQVIVTVADTGIGISSEQLPHIFDRFYRTEDSRNRAQGGSGLGLAIAKAIMERYGGSILIDSALGQGTKVTLQFVGG</sequence>
<dbReference type="RefSeq" id="WP_188541090.1">
    <property type="nucleotide sequence ID" value="NZ_BMFT01000002.1"/>
</dbReference>
<dbReference type="InterPro" id="IPR003661">
    <property type="entry name" value="HisK_dim/P_dom"/>
</dbReference>
<proteinExistence type="predicted"/>
<evidence type="ECO:0000313" key="17">
    <source>
        <dbReference type="EMBL" id="GGH30976.1"/>
    </source>
</evidence>
<dbReference type="PROSITE" id="PS50109">
    <property type="entry name" value="HIS_KIN"/>
    <property type="match status" value="1"/>
</dbReference>
<dbReference type="SUPFAM" id="SSF158472">
    <property type="entry name" value="HAMP domain-like"/>
    <property type="match status" value="1"/>
</dbReference>
<dbReference type="Pfam" id="PF00672">
    <property type="entry name" value="HAMP"/>
    <property type="match status" value="1"/>
</dbReference>
<dbReference type="InterPro" id="IPR036890">
    <property type="entry name" value="HATPase_C_sf"/>
</dbReference>
<evidence type="ECO:0000256" key="2">
    <source>
        <dbReference type="ARBA" id="ARBA00004651"/>
    </source>
</evidence>
<evidence type="ECO:0000256" key="7">
    <source>
        <dbReference type="ARBA" id="ARBA00022692"/>
    </source>
</evidence>
<keyword evidence="5" id="KW-0597">Phosphoprotein</keyword>
<dbReference type="Proteomes" id="UP000659344">
    <property type="component" value="Unassembled WGS sequence"/>
</dbReference>
<feature type="domain" description="Histidine kinase" evidence="15">
    <location>
        <begin position="240"/>
        <end position="457"/>
    </location>
</feature>
<dbReference type="InterPro" id="IPR003660">
    <property type="entry name" value="HAMP_dom"/>
</dbReference>
<comment type="caution">
    <text evidence="17">The sequence shown here is derived from an EMBL/GenBank/DDBJ whole genome shotgun (WGS) entry which is preliminary data.</text>
</comment>
<evidence type="ECO:0000256" key="1">
    <source>
        <dbReference type="ARBA" id="ARBA00000085"/>
    </source>
</evidence>
<evidence type="ECO:0000256" key="14">
    <source>
        <dbReference type="SAM" id="Phobius"/>
    </source>
</evidence>
<evidence type="ECO:0000256" key="10">
    <source>
        <dbReference type="ARBA" id="ARBA00022840"/>
    </source>
</evidence>
<dbReference type="SMART" id="SM00388">
    <property type="entry name" value="HisKA"/>
    <property type="match status" value="1"/>
</dbReference>
<evidence type="ECO:0000313" key="18">
    <source>
        <dbReference type="Proteomes" id="UP000659344"/>
    </source>
</evidence>
<evidence type="ECO:0000259" key="16">
    <source>
        <dbReference type="PROSITE" id="PS50885"/>
    </source>
</evidence>
<organism evidence="17 18">
    <name type="scientific">Paenibacillus segetis</name>
    <dbReference type="NCBI Taxonomy" id="1325360"/>
    <lineage>
        <taxon>Bacteria</taxon>
        <taxon>Bacillati</taxon>
        <taxon>Bacillota</taxon>
        <taxon>Bacilli</taxon>
        <taxon>Bacillales</taxon>
        <taxon>Paenibacillaceae</taxon>
        <taxon>Paenibacillus</taxon>
    </lineage>
</organism>
<keyword evidence="12" id="KW-0902">Two-component regulatory system</keyword>
<dbReference type="SMART" id="SM00304">
    <property type="entry name" value="HAMP"/>
    <property type="match status" value="1"/>
</dbReference>
<evidence type="ECO:0000256" key="9">
    <source>
        <dbReference type="ARBA" id="ARBA00022777"/>
    </source>
</evidence>
<dbReference type="SMART" id="SM00387">
    <property type="entry name" value="HATPase_c"/>
    <property type="match status" value="1"/>
</dbReference>
<keyword evidence="10" id="KW-0067">ATP-binding</keyword>
<keyword evidence="4" id="KW-1003">Cell membrane</keyword>
<evidence type="ECO:0000256" key="3">
    <source>
        <dbReference type="ARBA" id="ARBA00012438"/>
    </source>
</evidence>
<comment type="subcellular location">
    <subcellularLocation>
        <location evidence="2">Cell membrane</location>
        <topology evidence="2">Multi-pass membrane protein</topology>
    </subcellularLocation>
</comment>
<reference evidence="18" key="1">
    <citation type="journal article" date="2019" name="Int. J. Syst. Evol. Microbiol.">
        <title>The Global Catalogue of Microorganisms (GCM) 10K type strain sequencing project: providing services to taxonomists for standard genome sequencing and annotation.</title>
        <authorList>
            <consortium name="The Broad Institute Genomics Platform"/>
            <consortium name="The Broad Institute Genome Sequencing Center for Infectious Disease"/>
            <person name="Wu L."/>
            <person name="Ma J."/>
        </authorList>
    </citation>
    <scope>NUCLEOTIDE SEQUENCE [LARGE SCALE GENOMIC DNA]</scope>
    <source>
        <strain evidence="18">CGMCC 1.12769</strain>
    </source>
</reference>
<keyword evidence="9" id="KW-0418">Kinase</keyword>
<evidence type="ECO:0000256" key="5">
    <source>
        <dbReference type="ARBA" id="ARBA00022553"/>
    </source>
</evidence>
<dbReference type="InterPro" id="IPR003594">
    <property type="entry name" value="HATPase_dom"/>
</dbReference>
<evidence type="ECO:0000259" key="15">
    <source>
        <dbReference type="PROSITE" id="PS50109"/>
    </source>
</evidence>
<name>A0ABQ1YNJ5_9BACL</name>
<dbReference type="Gene3D" id="6.10.340.10">
    <property type="match status" value="1"/>
</dbReference>
<feature type="transmembrane region" description="Helical" evidence="14">
    <location>
        <begin position="12"/>
        <end position="33"/>
    </location>
</feature>
<dbReference type="CDD" id="cd06225">
    <property type="entry name" value="HAMP"/>
    <property type="match status" value="1"/>
</dbReference>
<keyword evidence="6" id="KW-0808">Transferase</keyword>
<dbReference type="SUPFAM" id="SSF47384">
    <property type="entry name" value="Homodimeric domain of signal transducing histidine kinase"/>
    <property type="match status" value="1"/>
</dbReference>
<dbReference type="PANTHER" id="PTHR45436:SF5">
    <property type="entry name" value="SENSOR HISTIDINE KINASE TRCS"/>
    <property type="match status" value="1"/>
</dbReference>
<evidence type="ECO:0000256" key="8">
    <source>
        <dbReference type="ARBA" id="ARBA00022741"/>
    </source>
</evidence>
<keyword evidence="8" id="KW-0547">Nucleotide-binding</keyword>
<dbReference type="InterPro" id="IPR005467">
    <property type="entry name" value="His_kinase_dom"/>
</dbReference>
<comment type="catalytic activity">
    <reaction evidence="1">
        <text>ATP + protein L-histidine = ADP + protein N-phospho-L-histidine.</text>
        <dbReference type="EC" id="2.7.13.3"/>
    </reaction>
</comment>
<gene>
    <name evidence="17" type="ORF">GCM10008013_34430</name>
</gene>
<dbReference type="Pfam" id="PF00512">
    <property type="entry name" value="HisKA"/>
    <property type="match status" value="1"/>
</dbReference>
<dbReference type="PANTHER" id="PTHR45436">
    <property type="entry name" value="SENSOR HISTIDINE KINASE YKOH"/>
    <property type="match status" value="1"/>
</dbReference>
<protein>
    <recommendedName>
        <fullName evidence="3">histidine kinase</fullName>
        <ecNumber evidence="3">2.7.13.3</ecNumber>
    </recommendedName>
</protein>
<dbReference type="InterPro" id="IPR050428">
    <property type="entry name" value="TCS_sensor_his_kinase"/>
</dbReference>
<keyword evidence="13 14" id="KW-0472">Membrane</keyword>
<evidence type="ECO:0000256" key="12">
    <source>
        <dbReference type="ARBA" id="ARBA00023012"/>
    </source>
</evidence>
<dbReference type="SUPFAM" id="SSF55874">
    <property type="entry name" value="ATPase domain of HSP90 chaperone/DNA topoisomerase II/histidine kinase"/>
    <property type="match status" value="1"/>
</dbReference>
<feature type="domain" description="HAMP" evidence="16">
    <location>
        <begin position="179"/>
        <end position="232"/>
    </location>
</feature>
<dbReference type="PROSITE" id="PS50885">
    <property type="entry name" value="HAMP"/>
    <property type="match status" value="1"/>
</dbReference>
<evidence type="ECO:0000256" key="11">
    <source>
        <dbReference type="ARBA" id="ARBA00022989"/>
    </source>
</evidence>
<feature type="transmembrane region" description="Helical" evidence="14">
    <location>
        <begin position="158"/>
        <end position="178"/>
    </location>
</feature>
<dbReference type="CDD" id="cd00075">
    <property type="entry name" value="HATPase"/>
    <property type="match status" value="1"/>
</dbReference>